<organism evidence="1 2">
    <name type="scientific">Eschrichtius robustus</name>
    <name type="common">California gray whale</name>
    <name type="synonym">Eschrichtius gibbosus</name>
    <dbReference type="NCBI Taxonomy" id="9764"/>
    <lineage>
        <taxon>Eukaryota</taxon>
        <taxon>Metazoa</taxon>
        <taxon>Chordata</taxon>
        <taxon>Craniata</taxon>
        <taxon>Vertebrata</taxon>
        <taxon>Euteleostomi</taxon>
        <taxon>Mammalia</taxon>
        <taxon>Eutheria</taxon>
        <taxon>Laurasiatheria</taxon>
        <taxon>Artiodactyla</taxon>
        <taxon>Whippomorpha</taxon>
        <taxon>Cetacea</taxon>
        <taxon>Mysticeti</taxon>
        <taxon>Eschrichtiidae</taxon>
        <taxon>Eschrichtius</taxon>
    </lineage>
</organism>
<comment type="caution">
    <text evidence="1">The sequence shown here is derived from an EMBL/GenBank/DDBJ whole genome shotgun (WGS) entry which is preliminary data.</text>
</comment>
<dbReference type="Proteomes" id="UP001159641">
    <property type="component" value="Unassembled WGS sequence"/>
</dbReference>
<dbReference type="AlphaFoldDB" id="A0AB34HAN4"/>
<dbReference type="EMBL" id="JAIQCJ010001647">
    <property type="protein sequence ID" value="KAJ8788106.1"/>
    <property type="molecule type" value="Genomic_DNA"/>
</dbReference>
<keyword evidence="2" id="KW-1185">Reference proteome</keyword>
<evidence type="ECO:0000313" key="1">
    <source>
        <dbReference type="EMBL" id="KAJ8788106.1"/>
    </source>
</evidence>
<sequence>MISPFGALLDPLRSLGSARNKGKSQDPSPLPMLKPALCLPCLCAEPVVARGLTLEGRQWSAPQKWDCTALRQHHGRRRVNERSERLLFSTQIWDMSDDETV</sequence>
<reference evidence="1 2" key="1">
    <citation type="submission" date="2022-11" db="EMBL/GenBank/DDBJ databases">
        <title>Whole genome sequence of Eschrichtius robustus ER-17-0199.</title>
        <authorList>
            <person name="Bruniche-Olsen A."/>
            <person name="Black A.N."/>
            <person name="Fields C.J."/>
            <person name="Walden K."/>
            <person name="Dewoody J.A."/>
        </authorList>
    </citation>
    <scope>NUCLEOTIDE SEQUENCE [LARGE SCALE GENOMIC DNA]</scope>
    <source>
        <strain evidence="1">ER-17-0199</strain>
        <tissue evidence="1">Blubber</tissue>
    </source>
</reference>
<name>A0AB34HAN4_ESCRO</name>
<evidence type="ECO:0000313" key="2">
    <source>
        <dbReference type="Proteomes" id="UP001159641"/>
    </source>
</evidence>
<proteinExistence type="predicted"/>
<gene>
    <name evidence="1" type="ORF">J1605_005405</name>
</gene>
<accession>A0AB34HAN4</accession>
<protein>
    <submittedName>
        <fullName evidence="1">Uncharacterized protein</fullName>
    </submittedName>
</protein>